<accession>A0A9P5LJY3</accession>
<feature type="region of interest" description="Disordered" evidence="1">
    <location>
        <begin position="1"/>
        <end position="24"/>
    </location>
</feature>
<name>A0A9P5LJY3_9HYPO</name>
<protein>
    <submittedName>
        <fullName evidence="2">Uncharacterized protein</fullName>
    </submittedName>
</protein>
<evidence type="ECO:0000313" key="2">
    <source>
        <dbReference type="EMBL" id="KAF7554535.1"/>
    </source>
</evidence>
<evidence type="ECO:0000256" key="1">
    <source>
        <dbReference type="SAM" id="MobiDB-lite"/>
    </source>
</evidence>
<reference evidence="2" key="1">
    <citation type="submission" date="2020-03" db="EMBL/GenBank/DDBJ databases">
        <title>Draft Genome Sequence of Cylindrodendrum hubeiense.</title>
        <authorList>
            <person name="Buettner E."/>
            <person name="Kellner H."/>
        </authorList>
    </citation>
    <scope>NUCLEOTIDE SEQUENCE</scope>
    <source>
        <strain evidence="2">IHI 201604</strain>
    </source>
</reference>
<organism evidence="2 3">
    <name type="scientific">Cylindrodendrum hubeiense</name>
    <dbReference type="NCBI Taxonomy" id="595255"/>
    <lineage>
        <taxon>Eukaryota</taxon>
        <taxon>Fungi</taxon>
        <taxon>Dikarya</taxon>
        <taxon>Ascomycota</taxon>
        <taxon>Pezizomycotina</taxon>
        <taxon>Sordariomycetes</taxon>
        <taxon>Hypocreomycetidae</taxon>
        <taxon>Hypocreales</taxon>
        <taxon>Nectriaceae</taxon>
        <taxon>Cylindrodendrum</taxon>
    </lineage>
</organism>
<feature type="compositionally biased region" description="Basic and acidic residues" evidence="1">
    <location>
        <begin position="101"/>
        <end position="113"/>
    </location>
</feature>
<proteinExistence type="predicted"/>
<gene>
    <name evidence="2" type="ORF">G7Z17_g2838</name>
</gene>
<sequence length="131" mass="13979">MAKTSTISLRRLDPAPGQPGCVTTTHQDSLKLYPVLRSTNPVENGYLPVARDGIGLLLCGLAASGHPSAEEMWRQRPGRPDLAVSGGCGGSQRRLSAEGLAPDKRVRNGRGDSGENCASRCQVQERVDRRG</sequence>
<feature type="region of interest" description="Disordered" evidence="1">
    <location>
        <begin position="78"/>
        <end position="131"/>
    </location>
</feature>
<dbReference type="EMBL" id="JAANBB010000031">
    <property type="protein sequence ID" value="KAF7554535.1"/>
    <property type="molecule type" value="Genomic_DNA"/>
</dbReference>
<comment type="caution">
    <text evidence="2">The sequence shown here is derived from an EMBL/GenBank/DDBJ whole genome shotgun (WGS) entry which is preliminary data.</text>
</comment>
<keyword evidence="3" id="KW-1185">Reference proteome</keyword>
<evidence type="ECO:0000313" key="3">
    <source>
        <dbReference type="Proteomes" id="UP000722485"/>
    </source>
</evidence>
<dbReference type="AlphaFoldDB" id="A0A9P5LJY3"/>
<dbReference type="Proteomes" id="UP000722485">
    <property type="component" value="Unassembled WGS sequence"/>
</dbReference>